<comment type="caution">
    <text evidence="2">The sequence shown here is derived from an EMBL/GenBank/DDBJ whole genome shotgun (WGS) entry which is preliminary data.</text>
</comment>
<accession>A0AAD8PC22</accession>
<keyword evidence="3" id="KW-1185">Reference proteome</keyword>
<evidence type="ECO:0000313" key="3">
    <source>
        <dbReference type="Proteomes" id="UP001229421"/>
    </source>
</evidence>
<dbReference type="Proteomes" id="UP001229421">
    <property type="component" value="Unassembled WGS sequence"/>
</dbReference>
<evidence type="ECO:0000313" key="2">
    <source>
        <dbReference type="EMBL" id="KAK1440372.1"/>
    </source>
</evidence>
<dbReference type="EMBL" id="JAUHHV010000001">
    <property type="protein sequence ID" value="KAK1440372.1"/>
    <property type="molecule type" value="Genomic_DNA"/>
</dbReference>
<proteinExistence type="predicted"/>
<name>A0AAD8PC22_TARER</name>
<feature type="region of interest" description="Disordered" evidence="1">
    <location>
        <begin position="1"/>
        <end position="23"/>
    </location>
</feature>
<sequence length="66" mass="7222">MKDQMASLKNFTTKTSKPNSPQLVSSLHLKSTTSLFQPLHHSSRRMTTSVAAVAPPGVHLHFSGTY</sequence>
<protein>
    <submittedName>
        <fullName evidence="2">Uncharacterized protein</fullName>
    </submittedName>
</protein>
<gene>
    <name evidence="2" type="ORF">QVD17_06197</name>
</gene>
<evidence type="ECO:0000256" key="1">
    <source>
        <dbReference type="SAM" id="MobiDB-lite"/>
    </source>
</evidence>
<organism evidence="2 3">
    <name type="scientific">Tagetes erecta</name>
    <name type="common">African marigold</name>
    <dbReference type="NCBI Taxonomy" id="13708"/>
    <lineage>
        <taxon>Eukaryota</taxon>
        <taxon>Viridiplantae</taxon>
        <taxon>Streptophyta</taxon>
        <taxon>Embryophyta</taxon>
        <taxon>Tracheophyta</taxon>
        <taxon>Spermatophyta</taxon>
        <taxon>Magnoliopsida</taxon>
        <taxon>eudicotyledons</taxon>
        <taxon>Gunneridae</taxon>
        <taxon>Pentapetalae</taxon>
        <taxon>asterids</taxon>
        <taxon>campanulids</taxon>
        <taxon>Asterales</taxon>
        <taxon>Asteraceae</taxon>
        <taxon>Asteroideae</taxon>
        <taxon>Heliantheae alliance</taxon>
        <taxon>Tageteae</taxon>
        <taxon>Tagetes</taxon>
    </lineage>
</organism>
<reference evidence="2" key="1">
    <citation type="journal article" date="2023" name="bioRxiv">
        <title>Improved chromosome-level genome assembly for marigold (Tagetes erecta).</title>
        <authorList>
            <person name="Jiang F."/>
            <person name="Yuan L."/>
            <person name="Wang S."/>
            <person name="Wang H."/>
            <person name="Xu D."/>
            <person name="Wang A."/>
            <person name="Fan W."/>
        </authorList>
    </citation>
    <scope>NUCLEOTIDE SEQUENCE</scope>
    <source>
        <strain evidence="2">WSJ</strain>
        <tissue evidence="2">Leaf</tissue>
    </source>
</reference>
<feature type="compositionally biased region" description="Polar residues" evidence="1">
    <location>
        <begin position="7"/>
        <end position="23"/>
    </location>
</feature>
<dbReference type="AlphaFoldDB" id="A0AAD8PC22"/>